<dbReference type="GO" id="GO:0003700">
    <property type="term" value="F:DNA-binding transcription factor activity"/>
    <property type="evidence" value="ECO:0007669"/>
    <property type="project" value="InterPro"/>
</dbReference>
<dbReference type="Gene3D" id="1.10.10.10">
    <property type="entry name" value="Winged helix-like DNA-binding domain superfamily/Winged helix DNA-binding domain"/>
    <property type="match status" value="1"/>
</dbReference>
<dbReference type="RefSeq" id="XP_056857729.1">
    <property type="nucleotide sequence ID" value="XM_057001749.1"/>
</dbReference>
<reference evidence="8 9" key="1">
    <citation type="submission" date="2025-04" db="UniProtKB">
        <authorList>
            <consortium name="RefSeq"/>
        </authorList>
    </citation>
    <scope>IDENTIFICATION</scope>
    <source>
        <tissue evidence="8 9">Leaf</tissue>
    </source>
</reference>
<dbReference type="GeneID" id="130507453"/>
<keyword evidence="4" id="KW-0539">Nucleus</keyword>
<dbReference type="AlphaFoldDB" id="A0A9W3D413"/>
<evidence type="ECO:0000256" key="2">
    <source>
        <dbReference type="ARBA" id="ARBA00023016"/>
    </source>
</evidence>
<comment type="subcellular location">
    <subcellularLocation>
        <location evidence="1">Nucleus</location>
    </subcellularLocation>
</comment>
<accession>A0A9W3D413</accession>
<dbReference type="GO" id="GO:0005634">
    <property type="term" value="C:nucleus"/>
    <property type="evidence" value="ECO:0007669"/>
    <property type="project" value="UniProtKB-SubCell"/>
</dbReference>
<dbReference type="Proteomes" id="UP000504610">
    <property type="component" value="Unplaced"/>
</dbReference>
<dbReference type="SMART" id="SM00415">
    <property type="entry name" value="HSF"/>
    <property type="match status" value="1"/>
</dbReference>
<evidence type="ECO:0000313" key="7">
    <source>
        <dbReference type="Proteomes" id="UP000504610"/>
    </source>
</evidence>
<keyword evidence="2" id="KW-0346">Stress response</keyword>
<dbReference type="PRINTS" id="PR00056">
    <property type="entry name" value="HSFDOMAIN"/>
</dbReference>
<dbReference type="InterPro" id="IPR036390">
    <property type="entry name" value="WH_DNA-bd_sf"/>
</dbReference>
<organism evidence="7 9">
    <name type="scientific">Raphanus sativus</name>
    <name type="common">Radish</name>
    <name type="synonym">Raphanus raphanistrum var. sativus</name>
    <dbReference type="NCBI Taxonomy" id="3726"/>
    <lineage>
        <taxon>Eukaryota</taxon>
        <taxon>Viridiplantae</taxon>
        <taxon>Streptophyta</taxon>
        <taxon>Embryophyta</taxon>
        <taxon>Tracheophyta</taxon>
        <taxon>Spermatophyta</taxon>
        <taxon>Magnoliopsida</taxon>
        <taxon>eudicotyledons</taxon>
        <taxon>Gunneridae</taxon>
        <taxon>Pentapetalae</taxon>
        <taxon>rosids</taxon>
        <taxon>malvids</taxon>
        <taxon>Brassicales</taxon>
        <taxon>Brassicaceae</taxon>
        <taxon>Brassiceae</taxon>
        <taxon>Raphanus</taxon>
    </lineage>
</organism>
<evidence type="ECO:0000313" key="9">
    <source>
        <dbReference type="RefSeq" id="XP_056858153.1"/>
    </source>
</evidence>
<gene>
    <name evidence="9" type="primary">LOC130507453</name>
    <name evidence="8" type="synonym">LOC130507036</name>
</gene>
<dbReference type="PANTHER" id="PTHR10015:SF427">
    <property type="entry name" value="HEAT SHOCK FACTOR PROTEIN"/>
    <property type="match status" value="1"/>
</dbReference>
<dbReference type="KEGG" id="rsz:130507453"/>
<dbReference type="PANTHER" id="PTHR10015">
    <property type="entry name" value="HEAT SHOCK TRANSCRIPTION FACTOR"/>
    <property type="match status" value="1"/>
</dbReference>
<evidence type="ECO:0000256" key="4">
    <source>
        <dbReference type="ARBA" id="ARBA00023242"/>
    </source>
</evidence>
<dbReference type="GO" id="GO:0034605">
    <property type="term" value="P:cellular response to heat"/>
    <property type="evidence" value="ECO:0007669"/>
    <property type="project" value="TreeGrafter"/>
</dbReference>
<keyword evidence="3" id="KW-0238">DNA-binding</keyword>
<dbReference type="InterPro" id="IPR036388">
    <property type="entry name" value="WH-like_DNA-bd_sf"/>
</dbReference>
<proteinExistence type="inferred from homology"/>
<evidence type="ECO:0000256" key="1">
    <source>
        <dbReference type="ARBA" id="ARBA00004123"/>
    </source>
</evidence>
<feature type="domain" description="HSF-type DNA-binding" evidence="6">
    <location>
        <begin position="46"/>
        <end position="137"/>
    </location>
</feature>
<dbReference type="KEGG" id="rsz:130507036"/>
<evidence type="ECO:0000256" key="5">
    <source>
        <dbReference type="RuleBase" id="RU004020"/>
    </source>
</evidence>
<keyword evidence="7" id="KW-1185">Reference proteome</keyword>
<dbReference type="Pfam" id="PF00447">
    <property type="entry name" value="HSF_DNA-bind"/>
    <property type="match status" value="1"/>
</dbReference>
<dbReference type="OrthoDB" id="60033at2759"/>
<dbReference type="GO" id="GO:0006357">
    <property type="term" value="P:regulation of transcription by RNA polymerase II"/>
    <property type="evidence" value="ECO:0007669"/>
    <property type="project" value="TreeGrafter"/>
</dbReference>
<dbReference type="GO" id="GO:0000978">
    <property type="term" value="F:RNA polymerase II cis-regulatory region sequence-specific DNA binding"/>
    <property type="evidence" value="ECO:0007669"/>
    <property type="project" value="TreeGrafter"/>
</dbReference>
<sequence>MVKQQSGCGKKRKEKQQSGSFASRFGFVTTLERVYRMVDDQRRAYSPQNSWHGTVDDPSTDSIISWSESGKSFIVWDPTEFSRDFLQRTFHHNKFSSFIDRLDFYGIKKVESSEHCEFADEDFVKGEPERVMKIYARGSDSDDDSDDEVTVLMNSESKVVTITKTVSMKKTTKNKKTIMKKKKAIADELQVLQI</sequence>
<dbReference type="SUPFAM" id="SSF46785">
    <property type="entry name" value="Winged helix' DNA-binding domain"/>
    <property type="match status" value="1"/>
</dbReference>
<evidence type="ECO:0000313" key="8">
    <source>
        <dbReference type="RefSeq" id="XP_056857729.1"/>
    </source>
</evidence>
<evidence type="ECO:0000256" key="3">
    <source>
        <dbReference type="ARBA" id="ARBA00023125"/>
    </source>
</evidence>
<protein>
    <submittedName>
        <fullName evidence="8 9">Heat stress transcription factor A-4a-like</fullName>
    </submittedName>
</protein>
<name>A0A9W3D413_RAPSA</name>
<dbReference type="InterPro" id="IPR000232">
    <property type="entry name" value="HSF_DNA-bd"/>
</dbReference>
<comment type="similarity">
    <text evidence="5">Belongs to the HSF family.</text>
</comment>
<evidence type="ECO:0000259" key="6">
    <source>
        <dbReference type="SMART" id="SM00415"/>
    </source>
</evidence>
<dbReference type="RefSeq" id="XP_056858153.1">
    <property type="nucleotide sequence ID" value="XM_057002173.1"/>
</dbReference>